<name>K2GIH3_9BACT</name>
<feature type="domain" description="dUTPase-like" evidence="3">
    <location>
        <begin position="14"/>
        <end position="118"/>
    </location>
</feature>
<dbReference type="InterPro" id="IPR033704">
    <property type="entry name" value="dUTPase_trimeric"/>
</dbReference>
<dbReference type="EMBL" id="AMFJ01000018">
    <property type="protein sequence ID" value="EKE30239.1"/>
    <property type="molecule type" value="Genomic_DNA"/>
</dbReference>
<dbReference type="CDD" id="cd07557">
    <property type="entry name" value="trimeric_dUTPase"/>
    <property type="match status" value="1"/>
</dbReference>
<dbReference type="SUPFAM" id="SSF51283">
    <property type="entry name" value="dUTPase-like"/>
    <property type="match status" value="1"/>
</dbReference>
<protein>
    <recommendedName>
        <fullName evidence="3">dUTPase-like domain-containing protein</fullName>
    </recommendedName>
</protein>
<dbReference type="AlphaFoldDB" id="K2GIH3"/>
<comment type="caution">
    <text evidence="4">The sequence shown here is derived from an EMBL/GenBank/DDBJ whole genome shotgun (WGS) entry which is preliminary data.</text>
</comment>
<organism evidence="4">
    <name type="scientific">uncultured bacterium</name>
    <name type="common">gcode 4</name>
    <dbReference type="NCBI Taxonomy" id="1234023"/>
    <lineage>
        <taxon>Bacteria</taxon>
        <taxon>environmental samples</taxon>
    </lineage>
</organism>
<evidence type="ECO:0000313" key="4">
    <source>
        <dbReference type="EMBL" id="EKE30239.1"/>
    </source>
</evidence>
<evidence type="ECO:0000256" key="1">
    <source>
        <dbReference type="ARBA" id="ARBA00022801"/>
    </source>
</evidence>
<dbReference type="GO" id="GO:0016787">
    <property type="term" value="F:hydrolase activity"/>
    <property type="evidence" value="ECO:0007669"/>
    <property type="project" value="UniProtKB-KW"/>
</dbReference>
<sequence length="161" mass="19528">MDKIIVCTYDEGLLPEKKTPGAVCWDMRASLDFEVQPGEVRLISAWFKTYIPLGWCAKFYARSWMPTKSLLMQWNNIAIMDPDYRGEYLMQMYNFTKDAVKHEKYTRLCQIEFSPYWHEWKFGTDYVPEIEFIVDKDLYDKFDEHYASERWTGWIWSTWHK</sequence>
<reference evidence="4" key="1">
    <citation type="journal article" date="2012" name="Science">
        <title>Fermentation, hydrogen, and sulfur metabolism in multiple uncultivated bacterial phyla.</title>
        <authorList>
            <person name="Wrighton K.C."/>
            <person name="Thomas B.C."/>
            <person name="Sharon I."/>
            <person name="Miller C.S."/>
            <person name="Castelle C.J."/>
            <person name="VerBerkmoes N.C."/>
            <person name="Wilkins M.J."/>
            <person name="Hettich R.L."/>
            <person name="Lipton M.S."/>
            <person name="Williams K.H."/>
            <person name="Long P.E."/>
            <person name="Banfield J.F."/>
        </authorList>
    </citation>
    <scope>NUCLEOTIDE SEQUENCE [LARGE SCALE GENOMIC DNA]</scope>
</reference>
<dbReference type="InterPro" id="IPR029054">
    <property type="entry name" value="dUTPase-like"/>
</dbReference>
<dbReference type="Pfam" id="PF00692">
    <property type="entry name" value="dUTPase"/>
    <property type="match status" value="1"/>
</dbReference>
<evidence type="ECO:0000259" key="3">
    <source>
        <dbReference type="Pfam" id="PF00692"/>
    </source>
</evidence>
<accession>K2GIH3</accession>
<evidence type="ECO:0000256" key="2">
    <source>
        <dbReference type="ARBA" id="ARBA00023080"/>
    </source>
</evidence>
<dbReference type="InterPro" id="IPR036157">
    <property type="entry name" value="dUTPase-like_sf"/>
</dbReference>
<proteinExistence type="predicted"/>
<dbReference type="GO" id="GO:0009117">
    <property type="term" value="P:nucleotide metabolic process"/>
    <property type="evidence" value="ECO:0007669"/>
    <property type="project" value="UniProtKB-KW"/>
</dbReference>
<dbReference type="Gene3D" id="2.70.40.10">
    <property type="match status" value="1"/>
</dbReference>
<gene>
    <name evidence="4" type="ORF">ACD_2C00018G0002</name>
</gene>
<keyword evidence="2" id="KW-0546">Nucleotide metabolism</keyword>
<keyword evidence="1" id="KW-0378">Hydrolase</keyword>